<reference evidence="2" key="1">
    <citation type="journal article" date="2013" name="Int. J. Syst. Evol. Microbiol.">
        <title>Aestuariibaculum suncheonense gen. nov., sp. nov., a marine bacterium of the family Flavobacteriaceae isolated from a tidal flat and emended descriptions of the genera Gaetbulibacter and Tamlana.</title>
        <authorList>
            <person name="Jeong S.H."/>
            <person name="Park M.S."/>
            <person name="Jin H.M."/>
            <person name="Lee K."/>
            <person name="Park W."/>
            <person name="Jeon C.O."/>
        </authorList>
    </citation>
    <scope>NUCLEOTIDE SEQUENCE</scope>
    <source>
        <strain evidence="2">SC17</strain>
    </source>
</reference>
<dbReference type="RefSeq" id="WP_188216160.1">
    <property type="nucleotide sequence ID" value="NZ_BAABGH010000011.1"/>
</dbReference>
<name>A0A8J6Q7J5_9FLAO</name>
<gene>
    <name evidence="2" type="ORF">ICJ84_09490</name>
</gene>
<protein>
    <recommendedName>
        <fullName evidence="1">Arm DNA-binding domain-containing protein</fullName>
    </recommendedName>
</protein>
<evidence type="ECO:0000313" key="3">
    <source>
        <dbReference type="Proteomes" id="UP000602057"/>
    </source>
</evidence>
<proteinExistence type="predicted"/>
<comment type="caution">
    <text evidence="2">The sequence shown here is derived from an EMBL/GenBank/DDBJ whole genome shotgun (WGS) entry which is preliminary data.</text>
</comment>
<dbReference type="InterPro" id="IPR035386">
    <property type="entry name" value="Arm-DNA-bind_5"/>
</dbReference>
<dbReference type="Proteomes" id="UP000602057">
    <property type="component" value="Unassembled WGS sequence"/>
</dbReference>
<accession>A0A8J6Q7J5</accession>
<dbReference type="EMBL" id="JACVXC010000003">
    <property type="protein sequence ID" value="MBD0835669.1"/>
    <property type="molecule type" value="Genomic_DNA"/>
</dbReference>
<reference evidence="2" key="2">
    <citation type="submission" date="2020-09" db="EMBL/GenBank/DDBJ databases">
        <authorList>
            <person name="Wu Z."/>
        </authorList>
    </citation>
    <scope>NUCLEOTIDE SEQUENCE</scope>
    <source>
        <strain evidence="2">SC17</strain>
    </source>
</reference>
<dbReference type="AlphaFoldDB" id="A0A8J6Q7J5"/>
<evidence type="ECO:0000313" key="2">
    <source>
        <dbReference type="EMBL" id="MBD0835669.1"/>
    </source>
</evidence>
<dbReference type="Pfam" id="PF17293">
    <property type="entry name" value="Arm-DNA-bind_5"/>
    <property type="match status" value="1"/>
</dbReference>
<organism evidence="2 3">
    <name type="scientific">Aestuariibaculum suncheonense</name>
    <dbReference type="NCBI Taxonomy" id="1028745"/>
    <lineage>
        <taxon>Bacteria</taxon>
        <taxon>Pseudomonadati</taxon>
        <taxon>Bacteroidota</taxon>
        <taxon>Flavobacteriia</taxon>
        <taxon>Flavobacteriales</taxon>
        <taxon>Flavobacteriaceae</taxon>
    </lineage>
</organism>
<keyword evidence="3" id="KW-1185">Reference proteome</keyword>
<sequence length="124" mass="14227">MKTTQTFSVLFWLKQSSIKNGKAPLYARITVNGKRAELSLKRKVLVSEWDSNKSRLKGLGDEAKLLNEFLKQISADLFGVYQNLKRDGKLITSSIIKSRYLGEDDSRHALTDIIDYHNIHMKSR</sequence>
<feature type="domain" description="Arm DNA-binding" evidence="1">
    <location>
        <begin position="11"/>
        <end position="97"/>
    </location>
</feature>
<evidence type="ECO:0000259" key="1">
    <source>
        <dbReference type="Pfam" id="PF17293"/>
    </source>
</evidence>